<dbReference type="EMBL" id="WNLP01000006">
    <property type="protein sequence ID" value="MUH59968.1"/>
    <property type="molecule type" value="Genomic_DNA"/>
</dbReference>
<proteinExistence type="predicted"/>
<keyword evidence="2" id="KW-0812">Transmembrane</keyword>
<dbReference type="RefSeq" id="WP_155588866.1">
    <property type="nucleotide sequence ID" value="NZ_WNLP01000006.1"/>
</dbReference>
<evidence type="ECO:0000256" key="1">
    <source>
        <dbReference type="SAM" id="MobiDB-lite"/>
    </source>
</evidence>
<dbReference type="Proteomes" id="UP000487882">
    <property type="component" value="Unassembled WGS sequence"/>
</dbReference>
<feature type="region of interest" description="Disordered" evidence="1">
    <location>
        <begin position="1"/>
        <end position="146"/>
    </location>
</feature>
<evidence type="ECO:0000313" key="4">
    <source>
        <dbReference type="Proteomes" id="UP000487882"/>
    </source>
</evidence>
<organism evidence="3 4">
    <name type="scientific">Bifidobacterium canis</name>
    <dbReference type="NCBI Taxonomy" id="2610880"/>
    <lineage>
        <taxon>Bacteria</taxon>
        <taxon>Bacillati</taxon>
        <taxon>Actinomycetota</taxon>
        <taxon>Actinomycetes</taxon>
        <taxon>Bifidobacteriales</taxon>
        <taxon>Bifidobacteriaceae</taxon>
        <taxon>Bifidobacterium</taxon>
    </lineage>
</organism>
<protein>
    <submittedName>
        <fullName evidence="3">Uncharacterized protein</fullName>
    </submittedName>
</protein>
<sequence length="222" mass="23150">MSNEHNAPAAGRDQHDEAATQELNMADAQNTTQLDTKEIGAKKLAAAPHLDKPLSEQFGKQADPDPTIPMPKVRATPKTTTANSTPSKSIRESAQASAAPTASIPLYQSKDAKQSAGQPAGAAKQNDTPNQGGAGRQGSAVEPQRPTGASAGTIVFGVIMLFIGIITVIVGIMMTSTNFTMPALNTIIAYSTAGAGVTLSLIAIIWGIVGHTRNTRRNEHNE</sequence>
<keyword evidence="4" id="KW-1185">Reference proteome</keyword>
<evidence type="ECO:0000256" key="2">
    <source>
        <dbReference type="SAM" id="Phobius"/>
    </source>
</evidence>
<dbReference type="AlphaFoldDB" id="A0A7K1J5M0"/>
<evidence type="ECO:0000313" key="3">
    <source>
        <dbReference type="EMBL" id="MUH59968.1"/>
    </source>
</evidence>
<feature type="transmembrane region" description="Helical" evidence="2">
    <location>
        <begin position="187"/>
        <end position="209"/>
    </location>
</feature>
<keyword evidence="2" id="KW-1133">Transmembrane helix</keyword>
<accession>A0A7K1J5M0</accession>
<comment type="caution">
    <text evidence="3">The sequence shown here is derived from an EMBL/GenBank/DDBJ whole genome shotgun (WGS) entry which is preliminary data.</text>
</comment>
<keyword evidence="2" id="KW-0472">Membrane</keyword>
<feature type="transmembrane region" description="Helical" evidence="2">
    <location>
        <begin position="154"/>
        <end position="175"/>
    </location>
</feature>
<reference evidence="3 4" key="1">
    <citation type="submission" date="2019-09" db="EMBL/GenBank/DDBJ databases">
        <title>Bifidobacterium canis sp. nov., isolated from the digestive tract of German Shepherd dog puppy.</title>
        <authorList>
            <person name="Bunesova V."/>
        </authorList>
    </citation>
    <scope>NUCLEOTIDE SEQUENCE [LARGE SCALE GENOMIC DNA]</scope>
    <source>
        <strain evidence="3 4">GSD1FS</strain>
    </source>
</reference>
<name>A0A7K1J5M0_9BIFI</name>
<feature type="compositionally biased region" description="Polar residues" evidence="1">
    <location>
        <begin position="77"/>
        <end position="100"/>
    </location>
</feature>
<gene>
    <name evidence="3" type="ORF">GSD1FS_1311</name>
</gene>
<feature type="compositionally biased region" description="Polar residues" evidence="1">
    <location>
        <begin position="21"/>
        <end position="34"/>
    </location>
</feature>